<dbReference type="PANTHER" id="PTHR38592:SF3">
    <property type="entry name" value="BLL4819 PROTEIN"/>
    <property type="match status" value="1"/>
</dbReference>
<evidence type="ECO:0000313" key="2">
    <source>
        <dbReference type="EMBL" id="ODN69309.1"/>
    </source>
</evidence>
<dbReference type="Pfam" id="PF10129">
    <property type="entry name" value="OpgC_C"/>
    <property type="match status" value="1"/>
</dbReference>
<feature type="transmembrane region" description="Helical" evidence="1">
    <location>
        <begin position="203"/>
        <end position="225"/>
    </location>
</feature>
<dbReference type="EMBL" id="MCRJ01000098">
    <property type="protein sequence ID" value="ODN69309.1"/>
    <property type="molecule type" value="Genomic_DNA"/>
</dbReference>
<feature type="transmembrane region" description="Helical" evidence="1">
    <location>
        <begin position="237"/>
        <end position="261"/>
    </location>
</feature>
<organism evidence="2 3">
    <name type="scientific">Methylobrevis pamukkalensis</name>
    <dbReference type="NCBI Taxonomy" id="1439726"/>
    <lineage>
        <taxon>Bacteria</taxon>
        <taxon>Pseudomonadati</taxon>
        <taxon>Pseudomonadota</taxon>
        <taxon>Alphaproteobacteria</taxon>
        <taxon>Hyphomicrobiales</taxon>
        <taxon>Pleomorphomonadaceae</taxon>
        <taxon>Methylobrevis</taxon>
    </lineage>
</organism>
<comment type="caution">
    <text evidence="2">The sequence shown here is derived from an EMBL/GenBank/DDBJ whole genome shotgun (WGS) entry which is preliminary data.</text>
</comment>
<sequence>MNRLGAVDGMRGYFLVFMVLNHLAFQGGYLLVKVNHGELGYVQDAQGFVFLSGLLVGMVYARQMVKRGYDHAAAKMRWRAGELYLWSLVCIGTIFLLGFLLPASSDYWSPWLWQLADHDPAFLAASATLLYQPTYMDILPQYMVYLLVAPPLVWLCVTGRWMHVAAGSALMWLAVQFGLHLPLRDAVHAGMQSLHPDLELRAHFNVFAWQAVFISGLVLGALTSTKQIDWGRVMSRATAPFAGLALAIVVFFMAWRLAVTFEVMPEAVMARFAAQDVRGEFSLQYLLNFSALAFVVAWTMIAGPQSESRIVQGAARLLHGVFGLPVLQLIGRHSLHVYVFHVIMIYLIVAFDHAVGPFGEMTKTLIAVLAVAALVIPALWRERGRPALAGLFARGVPAG</sequence>
<keyword evidence="1" id="KW-0812">Transmembrane</keyword>
<dbReference type="PANTHER" id="PTHR38592">
    <property type="entry name" value="BLL4819 PROTEIN"/>
    <property type="match status" value="1"/>
</dbReference>
<dbReference type="RefSeq" id="WP_069307751.1">
    <property type="nucleotide sequence ID" value="NZ_MCRJ01000098.1"/>
</dbReference>
<feature type="transmembrane region" description="Helical" evidence="1">
    <location>
        <begin position="138"/>
        <end position="157"/>
    </location>
</feature>
<keyword evidence="1" id="KW-0472">Membrane</keyword>
<feature type="transmembrane region" description="Helical" evidence="1">
    <location>
        <begin position="164"/>
        <end position="183"/>
    </location>
</feature>
<name>A0A1E3GZ04_9HYPH</name>
<feature type="transmembrane region" description="Helical" evidence="1">
    <location>
        <begin position="362"/>
        <end position="380"/>
    </location>
</feature>
<feature type="transmembrane region" description="Helical" evidence="1">
    <location>
        <begin position="44"/>
        <end position="62"/>
    </location>
</feature>
<protein>
    <submittedName>
        <fullName evidence="2">OpgC protein</fullName>
    </submittedName>
</protein>
<dbReference type="InterPro" id="IPR014550">
    <property type="entry name" value="UCP028704_OpgC"/>
</dbReference>
<keyword evidence="3" id="KW-1185">Reference proteome</keyword>
<feature type="transmembrane region" description="Helical" evidence="1">
    <location>
        <begin position="12"/>
        <end position="32"/>
    </location>
</feature>
<evidence type="ECO:0000313" key="3">
    <source>
        <dbReference type="Proteomes" id="UP000094622"/>
    </source>
</evidence>
<keyword evidence="1" id="KW-1133">Transmembrane helix</keyword>
<feature type="transmembrane region" description="Helical" evidence="1">
    <location>
        <begin position="337"/>
        <end position="355"/>
    </location>
</feature>
<dbReference type="OrthoDB" id="9775975at2"/>
<feature type="transmembrane region" description="Helical" evidence="1">
    <location>
        <begin position="83"/>
        <end position="103"/>
    </location>
</feature>
<dbReference type="AlphaFoldDB" id="A0A1E3GZ04"/>
<dbReference type="PIRSF" id="PIRSF028704">
    <property type="entry name" value="UPC028704"/>
    <property type="match status" value="1"/>
</dbReference>
<dbReference type="PATRIC" id="fig|1439726.3.peg.3571"/>
<feature type="transmembrane region" description="Helical" evidence="1">
    <location>
        <begin position="281"/>
        <end position="301"/>
    </location>
</feature>
<gene>
    <name evidence="2" type="ORF">A6302_03395</name>
</gene>
<accession>A0A1E3GZ04</accession>
<evidence type="ECO:0000256" key="1">
    <source>
        <dbReference type="SAM" id="Phobius"/>
    </source>
</evidence>
<dbReference type="Proteomes" id="UP000094622">
    <property type="component" value="Unassembled WGS sequence"/>
</dbReference>
<proteinExistence type="predicted"/>
<reference evidence="2 3" key="1">
    <citation type="submission" date="2016-07" db="EMBL/GenBank/DDBJ databases">
        <title>Draft Genome Sequence of Methylobrevis pamukkalensis PK2.</title>
        <authorList>
            <person name="Vasilenko O.V."/>
            <person name="Doronina N.V."/>
            <person name="Shmareva M.N."/>
            <person name="Tarlachkov S.V."/>
            <person name="Mustakhimov I."/>
            <person name="Trotsenko Y.A."/>
        </authorList>
    </citation>
    <scope>NUCLEOTIDE SEQUENCE [LARGE SCALE GENOMIC DNA]</scope>
    <source>
        <strain evidence="2 3">PK2</strain>
    </source>
</reference>